<evidence type="ECO:0000256" key="4">
    <source>
        <dbReference type="RuleBase" id="RU000548"/>
    </source>
</evidence>
<dbReference type="PANTHER" id="PTHR23420:SF2">
    <property type="entry name" value="ADENOSYLHOMOCYSTEINASE 3"/>
    <property type="match status" value="1"/>
</dbReference>
<dbReference type="GO" id="GO:0005829">
    <property type="term" value="C:cytosol"/>
    <property type="evidence" value="ECO:0007669"/>
    <property type="project" value="TreeGrafter"/>
</dbReference>
<dbReference type="Gene3D" id="3.40.50.720">
    <property type="entry name" value="NAD(P)-binding Rossmann-like Domain"/>
    <property type="match status" value="1"/>
</dbReference>
<dbReference type="Pfam" id="PF05221">
    <property type="entry name" value="AdoHcyase"/>
    <property type="match status" value="1"/>
</dbReference>
<comment type="pathway">
    <text evidence="4">Amino-acid biosynthesis; L-homocysteine biosynthesis; L-homocysteine from S-adenosyl-L-homocysteine: step 1/1.</text>
</comment>
<feature type="compositionally biased region" description="Basic residues" evidence="6">
    <location>
        <begin position="188"/>
        <end position="197"/>
    </location>
</feature>
<dbReference type="PROSITE" id="PS00738">
    <property type="entry name" value="ADOHCYASE_1"/>
    <property type="match status" value="1"/>
</dbReference>
<dbReference type="SUPFAM" id="SSF51735">
    <property type="entry name" value="NAD(P)-binding Rossmann-fold domains"/>
    <property type="match status" value="1"/>
</dbReference>
<dbReference type="EC" id="3.13.2.1" evidence="4"/>
<feature type="compositionally biased region" description="Low complexity" evidence="6">
    <location>
        <begin position="105"/>
        <end position="117"/>
    </location>
</feature>
<dbReference type="NCBIfam" id="NF004005">
    <property type="entry name" value="PRK05476.2-3"/>
    <property type="match status" value="1"/>
</dbReference>
<sequence>MPGAVVGTGRSGGAGKLHVPACIAAARAEGRSGAGPAAQGEPEPEPEHSETMSVQVAVAAPAVELKELGGPMDKAAGPPCEPVGAHAAAHGVAAAACPVPGAEREAAPAPSAERPPGSGCPGLSSAVPQASAMKRSDPHHPQHRHRDGSDSSGSAAEALVSPDGSVTEAPRTVKKIQFADQKQEFNKRPSKIGRRSLSRSISQSSTDSYSSAASYTDSSDDETSPRDKQQKNSKGSSDFCVKNIKQAEFGRREIEIAEQEMPALMALRKRAQGEKPLAGAKIVGCTHITAQTAVLMETLGALGAQCRWAACNIYSTLNEVAAALAESGFPVFAWKGESEDDFWWCIDRCVNVEGWQPNMILDDGGDLTHWIYKKYPNMFKKIKGIVEESVTGVHRLYQLSKAGKLCVPAMNVNDSVTKQKFDNLYCCRESILDGLKRTTDMMFGGKQVVVCGYGEVGKGCCAALKAMGSIVYVTEIDPICALQACMDGFRLVKLNEVIRQVDIVITCTGNKNVVTREHLDRMKNSCIVCNMGHSNTEIDVASLRTPELTWERVRSQVDHVIWPDGKRIVLLAEGRLLNLSCSTVPTFVLSITATTQALALIELYNAPEGRYKQDVYLLPKKMDEYVASLHLPTFDAHLTELTDEQAKYLGLNKNGPFKPNYYRCPQPVILVLPTLCSHLSAPQPLLPSWCHPASAAILVSPSLCSWCSPTSAAILVSPSLCCHPGVTQPLLPCWCPPACAPGAPQPLLPSWCHPASAPGAPQPLLLVPSQPLLPSQYPFSLCSWCSPACAPIPVSS</sequence>
<dbReference type="InterPro" id="IPR020082">
    <property type="entry name" value="S-Ado-L-homoCys_hydrolase_CS"/>
</dbReference>
<evidence type="ECO:0000256" key="3">
    <source>
        <dbReference type="ARBA" id="ARBA00023027"/>
    </source>
</evidence>
<dbReference type="GO" id="GO:0006730">
    <property type="term" value="P:one-carbon metabolic process"/>
    <property type="evidence" value="ECO:0007669"/>
    <property type="project" value="UniProtKB-KW"/>
</dbReference>
<keyword evidence="3 4" id="KW-0520">NAD</keyword>
<dbReference type="SUPFAM" id="SSF52283">
    <property type="entry name" value="Formate/glycerate dehydrogenase catalytic domain-like"/>
    <property type="match status" value="1"/>
</dbReference>
<dbReference type="FunFam" id="3.40.50.720:FF:000035">
    <property type="entry name" value="Adenosylhomocysteinase"/>
    <property type="match status" value="1"/>
</dbReference>
<dbReference type="Pfam" id="PF00670">
    <property type="entry name" value="AdoHcyase_NAD"/>
    <property type="match status" value="1"/>
</dbReference>
<accession>A0A8C3VDI8</accession>
<dbReference type="GO" id="GO:0033353">
    <property type="term" value="P:S-adenosylmethionine cycle"/>
    <property type="evidence" value="ECO:0007669"/>
    <property type="project" value="TreeGrafter"/>
</dbReference>
<protein>
    <recommendedName>
        <fullName evidence="4">Adenosylhomocysteinase</fullName>
        <ecNumber evidence="4">3.13.2.1</ecNumber>
    </recommendedName>
</protein>
<name>A0A8C3VDI8_CATUS</name>
<evidence type="ECO:0000256" key="2">
    <source>
        <dbReference type="ARBA" id="ARBA00022563"/>
    </source>
</evidence>
<dbReference type="SMART" id="SM00997">
    <property type="entry name" value="AdoHcyase_NAD"/>
    <property type="match status" value="1"/>
</dbReference>
<dbReference type="PANTHER" id="PTHR23420">
    <property type="entry name" value="ADENOSYLHOMOCYSTEINASE"/>
    <property type="match status" value="1"/>
</dbReference>
<comment type="similarity">
    <text evidence="1 5">Belongs to the adenosylhomocysteinase family.</text>
</comment>
<evidence type="ECO:0000259" key="7">
    <source>
        <dbReference type="SMART" id="SM00997"/>
    </source>
</evidence>
<evidence type="ECO:0000256" key="6">
    <source>
        <dbReference type="SAM" id="MobiDB-lite"/>
    </source>
</evidence>
<evidence type="ECO:0000313" key="9">
    <source>
        <dbReference type="Proteomes" id="UP000694563"/>
    </source>
</evidence>
<dbReference type="CDD" id="cd00401">
    <property type="entry name" value="SAHH"/>
    <property type="match status" value="1"/>
</dbReference>
<dbReference type="PROSITE" id="PS00739">
    <property type="entry name" value="ADOHCYASE_2"/>
    <property type="match status" value="1"/>
</dbReference>
<proteinExistence type="inferred from homology"/>
<dbReference type="FunFam" id="3.40.50.1480:FF:000009">
    <property type="entry name" value="Adenosylhomocysteinase like 2"/>
    <property type="match status" value="1"/>
</dbReference>
<keyword evidence="9" id="KW-1185">Reference proteome</keyword>
<evidence type="ECO:0000313" key="8">
    <source>
        <dbReference type="Ensembl" id="ENSCUSP00005026674.1"/>
    </source>
</evidence>
<dbReference type="NCBIfam" id="TIGR00936">
    <property type="entry name" value="ahcY"/>
    <property type="match status" value="1"/>
</dbReference>
<feature type="compositionally biased region" description="Low complexity" evidence="6">
    <location>
        <begin position="198"/>
        <end position="217"/>
    </location>
</feature>
<keyword evidence="2 4" id="KW-0554">One-carbon metabolism</keyword>
<organism evidence="8 9">
    <name type="scientific">Catharus ustulatus</name>
    <name type="common">Russet-backed thrush</name>
    <name type="synonym">Hylocichla ustulatus</name>
    <dbReference type="NCBI Taxonomy" id="91951"/>
    <lineage>
        <taxon>Eukaryota</taxon>
        <taxon>Metazoa</taxon>
        <taxon>Chordata</taxon>
        <taxon>Craniata</taxon>
        <taxon>Vertebrata</taxon>
        <taxon>Euteleostomi</taxon>
        <taxon>Archelosauria</taxon>
        <taxon>Archosauria</taxon>
        <taxon>Dinosauria</taxon>
        <taxon>Saurischia</taxon>
        <taxon>Theropoda</taxon>
        <taxon>Coelurosauria</taxon>
        <taxon>Aves</taxon>
        <taxon>Neognathae</taxon>
        <taxon>Neoaves</taxon>
        <taxon>Telluraves</taxon>
        <taxon>Australaves</taxon>
        <taxon>Passeriformes</taxon>
        <taxon>Turdidae</taxon>
        <taxon>Catharus</taxon>
    </lineage>
</organism>
<evidence type="ECO:0000256" key="1">
    <source>
        <dbReference type="ARBA" id="ARBA00007122"/>
    </source>
</evidence>
<evidence type="ECO:0000256" key="5">
    <source>
        <dbReference type="RuleBase" id="RU004166"/>
    </source>
</evidence>
<comment type="catalytic activity">
    <reaction evidence="4">
        <text>S-adenosyl-L-homocysteine + H2O = L-homocysteine + adenosine</text>
        <dbReference type="Rhea" id="RHEA:21708"/>
        <dbReference type="ChEBI" id="CHEBI:15377"/>
        <dbReference type="ChEBI" id="CHEBI:16335"/>
        <dbReference type="ChEBI" id="CHEBI:57856"/>
        <dbReference type="ChEBI" id="CHEBI:58199"/>
        <dbReference type="EC" id="3.13.2.1"/>
    </reaction>
</comment>
<reference evidence="8" key="3">
    <citation type="submission" date="2025-09" db="UniProtKB">
        <authorList>
            <consortium name="Ensembl"/>
        </authorList>
    </citation>
    <scope>IDENTIFICATION</scope>
</reference>
<feature type="domain" description="S-adenosyl-L-homocysteine hydrolase NAD binding" evidence="7">
    <location>
        <begin position="423"/>
        <end position="584"/>
    </location>
</feature>
<keyword evidence="4" id="KW-0378">Hydrolase</keyword>
<dbReference type="FunFam" id="3.40.50.1480:FF:000002">
    <property type="entry name" value="Adenosylhomocysteinase"/>
    <property type="match status" value="1"/>
</dbReference>
<dbReference type="Proteomes" id="UP000694563">
    <property type="component" value="Chromosome 4"/>
</dbReference>
<dbReference type="InterPro" id="IPR015878">
    <property type="entry name" value="Ado_hCys_hydrolase_NAD-bd"/>
</dbReference>
<dbReference type="InterPro" id="IPR042172">
    <property type="entry name" value="Adenosylhomocyst_ase-like_sf"/>
</dbReference>
<dbReference type="InterPro" id="IPR000043">
    <property type="entry name" value="Adenosylhomocysteinase-like"/>
</dbReference>
<dbReference type="AlphaFoldDB" id="A0A8C3VDI8"/>
<dbReference type="SMART" id="SM00996">
    <property type="entry name" value="AdoHcyase"/>
    <property type="match status" value="1"/>
</dbReference>
<gene>
    <name evidence="8" type="primary">AHCYL2</name>
</gene>
<comment type="cofactor">
    <cofactor evidence="4">
        <name>NAD(+)</name>
        <dbReference type="ChEBI" id="CHEBI:57540"/>
    </cofactor>
    <text evidence="4">Binds 1 NAD(+) per subunit.</text>
</comment>
<feature type="region of interest" description="Disordered" evidence="6">
    <location>
        <begin position="105"/>
        <end position="237"/>
    </location>
</feature>
<dbReference type="InterPro" id="IPR036291">
    <property type="entry name" value="NAD(P)-bd_dom_sf"/>
</dbReference>
<reference evidence="8" key="1">
    <citation type="submission" date="2020-10" db="EMBL/GenBank/DDBJ databases">
        <title>Catharus ustulatus (Swainson's thrush) genome, bCatUst1, primary haplotype v2.</title>
        <authorList>
            <person name="Delmore K."/>
            <person name="Vafadar M."/>
            <person name="Formenti G."/>
            <person name="Chow W."/>
            <person name="Pelan S."/>
            <person name="Howe K."/>
            <person name="Rhie A."/>
            <person name="Mountcastle J."/>
            <person name="Haase B."/>
            <person name="Fedrigo O."/>
            <person name="Jarvis E.D."/>
        </authorList>
    </citation>
    <scope>NUCLEOTIDE SEQUENCE [LARGE SCALE GENOMIC DNA]</scope>
</reference>
<reference evidence="8" key="2">
    <citation type="submission" date="2025-08" db="UniProtKB">
        <authorList>
            <consortium name="Ensembl"/>
        </authorList>
    </citation>
    <scope>IDENTIFICATION</scope>
</reference>
<dbReference type="FunFam" id="3.40.50.1480:FF:000007">
    <property type="entry name" value="Adenosylhomocysteinase"/>
    <property type="match status" value="1"/>
</dbReference>
<dbReference type="Gene3D" id="3.40.50.1480">
    <property type="entry name" value="Adenosylhomocysteinase-like"/>
    <property type="match status" value="3"/>
</dbReference>
<feature type="region of interest" description="Disordered" evidence="6">
    <location>
        <begin position="28"/>
        <end position="58"/>
    </location>
</feature>
<dbReference type="GO" id="GO:0004013">
    <property type="term" value="F:adenosylhomocysteinase activity"/>
    <property type="evidence" value="ECO:0007669"/>
    <property type="project" value="UniProtKB-EC"/>
</dbReference>
<dbReference type="Ensembl" id="ENSCUST00005027612.1">
    <property type="protein sequence ID" value="ENSCUSP00005026674.1"/>
    <property type="gene ID" value="ENSCUSG00005016444.1"/>
</dbReference>
<dbReference type="UniPathway" id="UPA00314">
    <property type="reaction ID" value="UER00076"/>
</dbReference>